<dbReference type="SMART" id="SM00363">
    <property type="entry name" value="S4"/>
    <property type="match status" value="1"/>
</dbReference>
<dbReference type="InterPro" id="IPR042092">
    <property type="entry name" value="PsdUridine_s_RsuA/RluB/E/F_cat"/>
</dbReference>
<protein>
    <submittedName>
        <fullName evidence="4">Pseudouridine synthase</fullName>
        <ecNumber evidence="4">5.4.99.-</ecNumber>
    </submittedName>
</protein>
<dbReference type="CDD" id="cd00165">
    <property type="entry name" value="S4"/>
    <property type="match status" value="1"/>
</dbReference>
<dbReference type="EC" id="5.4.99.-" evidence="4"/>
<dbReference type="SUPFAM" id="SSF55120">
    <property type="entry name" value="Pseudouridine synthase"/>
    <property type="match status" value="1"/>
</dbReference>
<evidence type="ECO:0000256" key="2">
    <source>
        <dbReference type="PROSITE-ProRule" id="PRU00182"/>
    </source>
</evidence>
<dbReference type="InterPro" id="IPR036986">
    <property type="entry name" value="S4_RNA-bd_sf"/>
</dbReference>
<evidence type="ECO:0000259" key="3">
    <source>
        <dbReference type="SMART" id="SM00363"/>
    </source>
</evidence>
<keyword evidence="1 4" id="KW-0413">Isomerase</keyword>
<name>A0ABY8LV17_9BACT</name>
<dbReference type="Pfam" id="PF01479">
    <property type="entry name" value="S4"/>
    <property type="match status" value="1"/>
</dbReference>
<dbReference type="InterPro" id="IPR000748">
    <property type="entry name" value="PsdUridine_synth_RsuA/RluB/E/F"/>
</dbReference>
<sequence>MKKERVQKLISQAGIASRRKAEELIKEKKVTVNGKIVQLGELASFEDEILVDGIPLYKQEKVYYLINKPEKVICSLNDPQKRTIITDLIDDTRFIFPVGRLDYNTTGTMIITNDGELTQRLLHPKYEIKRVYRARLNEPLTKKQLDFLNSDKVMLEGKQSLQEVKQVDNKSYIITLSVGTYHHIKKLFELFDLKVQSLNRIEFAGLSHIGLKKGEYRKMNIKEIRWLKKLVNLI</sequence>
<proteinExistence type="predicted"/>
<dbReference type="InterPro" id="IPR002942">
    <property type="entry name" value="S4_RNA-bd"/>
</dbReference>
<dbReference type="EMBL" id="CP122979">
    <property type="protein sequence ID" value="WGI36373.1"/>
    <property type="molecule type" value="Genomic_DNA"/>
</dbReference>
<dbReference type="Gene3D" id="3.30.70.1560">
    <property type="entry name" value="Alpha-L RNA-binding motif"/>
    <property type="match status" value="1"/>
</dbReference>
<accession>A0ABY8LV17</accession>
<dbReference type="Gene3D" id="3.30.70.580">
    <property type="entry name" value="Pseudouridine synthase I, catalytic domain, N-terminal subdomain"/>
    <property type="match status" value="1"/>
</dbReference>
<evidence type="ECO:0000313" key="4">
    <source>
        <dbReference type="EMBL" id="WGI36373.1"/>
    </source>
</evidence>
<dbReference type="InterPro" id="IPR020103">
    <property type="entry name" value="PsdUridine_synth_cat_dom_sf"/>
</dbReference>
<dbReference type="SUPFAM" id="SSF55174">
    <property type="entry name" value="Alpha-L RNA-binding motif"/>
    <property type="match status" value="1"/>
</dbReference>
<organism evidence="4 5">
    <name type="scientific">Mesomycoplasma lagogenitalium</name>
    <dbReference type="NCBI Taxonomy" id="171286"/>
    <lineage>
        <taxon>Bacteria</taxon>
        <taxon>Bacillati</taxon>
        <taxon>Mycoplasmatota</taxon>
        <taxon>Mycoplasmoidales</taxon>
        <taxon>Metamycoplasmataceae</taxon>
        <taxon>Mesomycoplasma</taxon>
    </lineage>
</organism>
<gene>
    <name evidence="4" type="ORF">QEG99_02780</name>
</gene>
<dbReference type="Pfam" id="PF00849">
    <property type="entry name" value="PseudoU_synth_2"/>
    <property type="match status" value="1"/>
</dbReference>
<dbReference type="PANTHER" id="PTHR47683">
    <property type="entry name" value="PSEUDOURIDINE SYNTHASE FAMILY PROTEIN-RELATED"/>
    <property type="match status" value="1"/>
</dbReference>
<dbReference type="InterPro" id="IPR050343">
    <property type="entry name" value="RsuA_PseudoU_synthase"/>
</dbReference>
<dbReference type="PANTHER" id="PTHR47683:SF2">
    <property type="entry name" value="RNA-BINDING S4 DOMAIN-CONTAINING PROTEIN"/>
    <property type="match status" value="1"/>
</dbReference>
<dbReference type="NCBIfam" id="TIGR00093">
    <property type="entry name" value="pseudouridine synthase"/>
    <property type="match status" value="1"/>
</dbReference>
<feature type="domain" description="RNA-binding S4" evidence="3">
    <location>
        <begin position="4"/>
        <end position="60"/>
    </location>
</feature>
<dbReference type="InterPro" id="IPR020094">
    <property type="entry name" value="TruA/RsuA/RluB/E/F_N"/>
</dbReference>
<dbReference type="Proteomes" id="UP001179842">
    <property type="component" value="Chromosome"/>
</dbReference>
<dbReference type="GO" id="GO:0016853">
    <property type="term" value="F:isomerase activity"/>
    <property type="evidence" value="ECO:0007669"/>
    <property type="project" value="UniProtKB-KW"/>
</dbReference>
<evidence type="ECO:0000313" key="5">
    <source>
        <dbReference type="Proteomes" id="UP001179842"/>
    </source>
</evidence>
<dbReference type="RefSeq" id="WP_280101674.1">
    <property type="nucleotide sequence ID" value="NZ_CP122979.1"/>
</dbReference>
<keyword evidence="2" id="KW-0694">RNA-binding</keyword>
<keyword evidence="5" id="KW-1185">Reference proteome</keyword>
<dbReference type="PROSITE" id="PS50889">
    <property type="entry name" value="S4"/>
    <property type="match status" value="1"/>
</dbReference>
<dbReference type="Gene3D" id="3.10.290.10">
    <property type="entry name" value="RNA-binding S4 domain"/>
    <property type="match status" value="1"/>
</dbReference>
<reference evidence="4" key="1">
    <citation type="submission" date="2023-04" db="EMBL/GenBank/DDBJ databases">
        <title>Completed genome of Mycoplasma lagogenitalium type strain 12MS.</title>
        <authorList>
            <person name="Spergser J."/>
        </authorList>
    </citation>
    <scope>NUCLEOTIDE SEQUENCE</scope>
    <source>
        <strain evidence="4">12MS</strain>
    </source>
</reference>
<evidence type="ECO:0000256" key="1">
    <source>
        <dbReference type="ARBA" id="ARBA00023235"/>
    </source>
</evidence>
<dbReference type="InterPro" id="IPR006145">
    <property type="entry name" value="PsdUridine_synth_RsuA/RluA"/>
</dbReference>